<keyword evidence="4" id="KW-0238">DNA-binding</keyword>
<evidence type="ECO:0000256" key="7">
    <source>
        <dbReference type="SAM" id="Coils"/>
    </source>
</evidence>
<dbReference type="GO" id="GO:0070063">
    <property type="term" value="F:RNA polymerase binding"/>
    <property type="evidence" value="ECO:0007669"/>
    <property type="project" value="InterPro"/>
</dbReference>
<reference key="1">
    <citation type="journal article" date="2011" name="Mol. Biol. Evol.">
        <title>Unity in variety -- the pan-genome of the Chlamydiae.</title>
        <authorList>
            <person name="Collingro A."/>
            <person name="Tischler P."/>
            <person name="Weinmaier T."/>
            <person name="Penz T."/>
            <person name="Heinz E."/>
            <person name="Brunham R.C."/>
            <person name="Read T.D."/>
            <person name="Bavoil P.M."/>
            <person name="Sachse K."/>
            <person name="Kahane S."/>
            <person name="Friedman M.G."/>
            <person name="Rattei T."/>
            <person name="Myers G.S.A."/>
            <person name="Horn M."/>
        </authorList>
    </citation>
    <scope>NUCLEOTIDE SEQUENCE</scope>
    <source>
        <strain>Z</strain>
    </source>
</reference>
<dbReference type="Pfam" id="PF03449">
    <property type="entry name" value="GreA_GreB_N"/>
    <property type="match status" value="1"/>
</dbReference>
<evidence type="ECO:0000259" key="9">
    <source>
        <dbReference type="Pfam" id="PF03449"/>
    </source>
</evidence>
<accession>F8L4D9</accession>
<dbReference type="InterPro" id="IPR036953">
    <property type="entry name" value="GreA/GreB_C_sf"/>
</dbReference>
<evidence type="ECO:0000256" key="5">
    <source>
        <dbReference type="ARBA" id="ARBA00023163"/>
    </source>
</evidence>
<evidence type="ECO:0000256" key="3">
    <source>
        <dbReference type="ARBA" id="ARBA00023015"/>
    </source>
</evidence>
<proteinExistence type="inferred from homology"/>
<dbReference type="HOGENOM" id="CLU_026840_1_0_0"/>
<gene>
    <name evidence="10" type="primary">greA</name>
    <name evidence="10" type="ordered locus">SNE_A23130</name>
</gene>
<dbReference type="Proteomes" id="UP000000496">
    <property type="component" value="Chromosome gsn.131"/>
</dbReference>
<evidence type="ECO:0000256" key="1">
    <source>
        <dbReference type="ARBA" id="ARBA00008213"/>
    </source>
</evidence>
<keyword evidence="11" id="KW-1185">Reference proteome</keyword>
<evidence type="ECO:0000313" key="10">
    <source>
        <dbReference type="EMBL" id="CCB90190.1"/>
    </source>
</evidence>
<dbReference type="eggNOG" id="COG1747">
    <property type="taxonomic scope" value="Bacteria"/>
</dbReference>
<dbReference type="InterPro" id="IPR023459">
    <property type="entry name" value="Tscrpt_elong_fac_GreA/B_fam"/>
</dbReference>
<organism evidence="10 11">
    <name type="scientific">Simkania negevensis (strain ATCC VR-1471 / DSM 27360 / Z)</name>
    <dbReference type="NCBI Taxonomy" id="331113"/>
    <lineage>
        <taxon>Bacteria</taxon>
        <taxon>Pseudomonadati</taxon>
        <taxon>Chlamydiota</taxon>
        <taxon>Chlamydiia</taxon>
        <taxon>Parachlamydiales</taxon>
        <taxon>Simkaniaceae</taxon>
        <taxon>Simkania</taxon>
    </lineage>
</organism>
<keyword evidence="10" id="KW-0648">Protein biosynthesis</keyword>
<dbReference type="SUPFAM" id="SSF46557">
    <property type="entry name" value="GreA transcript cleavage protein, N-terminal domain"/>
    <property type="match status" value="1"/>
</dbReference>
<dbReference type="NCBIfam" id="NF004969">
    <property type="entry name" value="PRK06330.1"/>
    <property type="match status" value="1"/>
</dbReference>
<dbReference type="STRING" id="331113.SNE_A23130"/>
<dbReference type="FunFam" id="1.10.287.180:FF:000001">
    <property type="entry name" value="Transcription elongation factor GreA"/>
    <property type="match status" value="1"/>
</dbReference>
<dbReference type="PANTHER" id="PTHR30437">
    <property type="entry name" value="TRANSCRIPTION ELONGATION FACTOR GREA"/>
    <property type="match status" value="1"/>
</dbReference>
<dbReference type="RefSeq" id="WP_013944655.1">
    <property type="nucleotide sequence ID" value="NC_015713.1"/>
</dbReference>
<keyword evidence="10" id="KW-0251">Elongation factor</keyword>
<name>F8L4D9_SIMNZ</name>
<dbReference type="InterPro" id="IPR022691">
    <property type="entry name" value="Tscrpt_elong_fac_GreA/B_N"/>
</dbReference>
<keyword evidence="7" id="KW-0175">Coiled coil</keyword>
<dbReference type="OrthoDB" id="9808774at2"/>
<dbReference type="GO" id="GO:0032784">
    <property type="term" value="P:regulation of DNA-templated transcription elongation"/>
    <property type="evidence" value="ECO:0007669"/>
    <property type="project" value="InterPro"/>
</dbReference>
<evidence type="ECO:0000259" key="8">
    <source>
        <dbReference type="Pfam" id="PF01272"/>
    </source>
</evidence>
<feature type="domain" description="Transcription elongation factor GreA/GreB N-terminal" evidence="9">
    <location>
        <begin position="572"/>
        <end position="642"/>
    </location>
</feature>
<dbReference type="InterPro" id="IPR001437">
    <property type="entry name" value="Tscrpt_elong_fac_GreA/B_C"/>
</dbReference>
<keyword evidence="3" id="KW-0805">Transcription regulation</keyword>
<dbReference type="GO" id="GO:0003746">
    <property type="term" value="F:translation elongation factor activity"/>
    <property type="evidence" value="ECO:0007669"/>
    <property type="project" value="UniProtKB-KW"/>
</dbReference>
<dbReference type="Gene3D" id="3.10.50.30">
    <property type="entry name" value="Transcription elongation factor, GreA/GreB, C-terminal domain"/>
    <property type="match status" value="1"/>
</dbReference>
<feature type="coiled-coil region" evidence="7">
    <location>
        <begin position="616"/>
        <end position="643"/>
    </location>
</feature>
<dbReference type="EMBL" id="FR872582">
    <property type="protein sequence ID" value="CCB90190.1"/>
    <property type="molecule type" value="Genomic_DNA"/>
</dbReference>
<dbReference type="Gene3D" id="1.10.287.180">
    <property type="entry name" value="Transcription elongation factor, GreA/GreB, N-terminal domain"/>
    <property type="match status" value="1"/>
</dbReference>
<dbReference type="InterPro" id="IPR018151">
    <property type="entry name" value="TF_GreA/GreB_CS"/>
</dbReference>
<comment type="similarity">
    <text evidence="1">Belongs to the GreA/GreB family.</text>
</comment>
<dbReference type="InterPro" id="IPR036805">
    <property type="entry name" value="Tscrpt_elong_fac_GreA/B_N_sf"/>
</dbReference>
<dbReference type="GO" id="GO:0003677">
    <property type="term" value="F:DNA binding"/>
    <property type="evidence" value="ECO:0007669"/>
    <property type="project" value="UniProtKB-KW"/>
</dbReference>
<feature type="domain" description="Transcription elongation factor GreA/GreB C-terminal" evidence="8">
    <location>
        <begin position="650"/>
        <end position="710"/>
    </location>
</feature>
<dbReference type="SUPFAM" id="SSF54534">
    <property type="entry name" value="FKBP-like"/>
    <property type="match status" value="1"/>
</dbReference>
<keyword evidence="5" id="KW-0804">Transcription</keyword>
<evidence type="ECO:0000313" key="11">
    <source>
        <dbReference type="Proteomes" id="UP000000496"/>
    </source>
</evidence>
<sequence length="724" mass="83880">MSMNYLDQFQKHVANHDYPSFLTLWEEYCLGDEVDGEELKRVLKSVKESDLATPFGRHVEKGLILWEKIQSTELGHEVYKLIVDLQTSNDPELGKQILDYLQARYPDDKYYHDKIRLIGLREGKDFQGAVSNYELLTHMKKGNFVFHTGGWGVGEIIEISFLREQLSLEFDYVSGRKDLSFQNAFKTLIPLKDDHFLSLRFGNPDELEQRAKKHPIDIIHSMLRDLGPLTAAEIKEELCELVIPADEWVRWWQTARSKVKKDTMIETPNDIRQPFRLREAEVSHEETLQKALEKKPDAETLIQMIYAFLRDFPGTLKNDAFRMDLQQKMKEALDSEELTDAQELQLYFFLEDLEISKDASQVAELIKRFTSPDDVIRAIEVIAFKKRALVAIRKLREDWIETFLNLLLTIDQNPIRDYILTELLKAKKEPEVIKKIEELLSFPGRHPNVLMWYFQKVMKPESIPFANQEGKNRFFESFLILLSTLEQSSGHRDLIKKMHTFLTSGRYSNVRKIFQKADLETVQEFLLLATKCHSLSDHDIKIFHSLAEVVHPSLAKLSKKYEEQSQENETPIWTTEAGYQKIKKRIHTISTVETVENAKEIEVARSHGDLRENAEFKAALERRDRLQSELKTLSAQFNRARILTKADVHADQVSVGVIIDCEGDDGSKVSYTLLGPWDADPEQHILSFESKLAQSMIGNKVGDKVNIQGKQFTIANLRNYFDNV</sequence>
<dbReference type="Pfam" id="PF01272">
    <property type="entry name" value="GreA_GreB"/>
    <property type="match status" value="1"/>
</dbReference>
<dbReference type="KEGG" id="sng:SNE_A23130"/>
<dbReference type="PROSITE" id="PS00830">
    <property type="entry name" value="GREAB_2"/>
    <property type="match status" value="1"/>
</dbReference>
<dbReference type="GO" id="GO:0006354">
    <property type="term" value="P:DNA-templated transcription elongation"/>
    <property type="evidence" value="ECO:0007669"/>
    <property type="project" value="TreeGrafter"/>
</dbReference>
<reference evidence="10 11" key="2">
    <citation type="journal article" date="2011" name="Mol. Biol. Evol.">
        <title>Unity in variety--the pan-genome of the Chlamydiae.</title>
        <authorList>
            <person name="Collingro A."/>
            <person name="Tischler P."/>
            <person name="Weinmaier T."/>
            <person name="Penz T."/>
            <person name="Heinz E."/>
            <person name="Brunham R.C."/>
            <person name="Read T.D."/>
            <person name="Bavoil P.M."/>
            <person name="Sachse K."/>
            <person name="Kahane S."/>
            <person name="Friedman M.G."/>
            <person name="Rattei T."/>
            <person name="Myers G.S."/>
            <person name="Horn M."/>
        </authorList>
    </citation>
    <scope>NUCLEOTIDE SEQUENCE [LARGE SCALE GENOMIC DNA]</scope>
    <source>
        <strain evidence="11">ATCC VR-1471 / Z</strain>
    </source>
</reference>
<evidence type="ECO:0000256" key="4">
    <source>
        <dbReference type="ARBA" id="ARBA00023125"/>
    </source>
</evidence>
<protein>
    <recommendedName>
        <fullName evidence="2">Transcription elongation factor GreA</fullName>
    </recommendedName>
    <alternativeName>
        <fullName evidence="6">Transcript cleavage factor GreA</fullName>
    </alternativeName>
</protein>
<dbReference type="PANTHER" id="PTHR30437:SF4">
    <property type="entry name" value="TRANSCRIPTION ELONGATION FACTOR GREA"/>
    <property type="match status" value="1"/>
</dbReference>
<dbReference type="eggNOG" id="COG0782">
    <property type="taxonomic scope" value="Bacteria"/>
</dbReference>
<evidence type="ECO:0000256" key="2">
    <source>
        <dbReference type="ARBA" id="ARBA00013729"/>
    </source>
</evidence>
<dbReference type="AlphaFoldDB" id="F8L4D9"/>
<evidence type="ECO:0000256" key="6">
    <source>
        <dbReference type="ARBA" id="ARBA00030776"/>
    </source>
</evidence>